<dbReference type="InterPro" id="IPR027417">
    <property type="entry name" value="P-loop_NTPase"/>
</dbReference>
<keyword evidence="8" id="KW-0067">ATP-binding</keyword>
<evidence type="ECO:0000256" key="9">
    <source>
        <dbReference type="ARBA" id="ARBA00023118"/>
    </source>
</evidence>
<evidence type="ECO:0000256" key="6">
    <source>
        <dbReference type="ARBA" id="ARBA00022801"/>
    </source>
</evidence>
<gene>
    <name evidence="12" type="ORF">SAMN02910323_2351</name>
</gene>
<evidence type="ECO:0000259" key="11">
    <source>
        <dbReference type="PROSITE" id="PS51643"/>
    </source>
</evidence>
<name>A0A1K1Q3V5_SELRU</name>
<evidence type="ECO:0000313" key="12">
    <source>
        <dbReference type="EMBL" id="SFW54591.1"/>
    </source>
</evidence>
<comment type="similarity">
    <text evidence="2">In the central section; belongs to the CRISPR-associated helicase Cas3 family.</text>
</comment>
<dbReference type="AlphaFoldDB" id="A0A1K1Q3V5"/>
<dbReference type="GO" id="GO:0051607">
    <property type="term" value="P:defense response to virus"/>
    <property type="evidence" value="ECO:0007669"/>
    <property type="project" value="UniProtKB-KW"/>
</dbReference>
<evidence type="ECO:0000256" key="8">
    <source>
        <dbReference type="ARBA" id="ARBA00022840"/>
    </source>
</evidence>
<evidence type="ECO:0000256" key="3">
    <source>
        <dbReference type="ARBA" id="ARBA00022722"/>
    </source>
</evidence>
<dbReference type="GO" id="GO:0046872">
    <property type="term" value="F:metal ion binding"/>
    <property type="evidence" value="ECO:0007669"/>
    <property type="project" value="UniProtKB-KW"/>
</dbReference>
<accession>A0A1K1Q3V5</accession>
<keyword evidence="12" id="KW-0255">Endonuclease</keyword>
<comment type="similarity">
    <text evidence="1">In the N-terminal section; belongs to the CRISPR-associated nuclease Cas3-HD family.</text>
</comment>
<reference evidence="13" key="1">
    <citation type="submission" date="2016-11" db="EMBL/GenBank/DDBJ databases">
        <authorList>
            <person name="Varghese N."/>
            <person name="Submissions S."/>
        </authorList>
    </citation>
    <scope>NUCLEOTIDE SEQUENCE [LARGE SCALE GENOMIC DNA]</scope>
    <source>
        <strain evidence="13">C3</strain>
    </source>
</reference>
<keyword evidence="3" id="KW-0540">Nuclease</keyword>
<dbReference type="InterPro" id="IPR011545">
    <property type="entry name" value="DEAD/DEAH_box_helicase_dom"/>
</dbReference>
<dbReference type="EMBL" id="FPJA01000010">
    <property type="protein sequence ID" value="SFW54591.1"/>
    <property type="molecule type" value="Genomic_DNA"/>
</dbReference>
<dbReference type="GO" id="GO:0005524">
    <property type="term" value="F:ATP binding"/>
    <property type="evidence" value="ECO:0007669"/>
    <property type="project" value="UniProtKB-KW"/>
</dbReference>
<evidence type="ECO:0000256" key="2">
    <source>
        <dbReference type="ARBA" id="ARBA00009046"/>
    </source>
</evidence>
<evidence type="ECO:0000256" key="1">
    <source>
        <dbReference type="ARBA" id="ARBA00006847"/>
    </source>
</evidence>
<feature type="domain" description="Helicase ATP-binding" evidence="10">
    <location>
        <begin position="253"/>
        <end position="426"/>
    </location>
</feature>
<dbReference type="PANTHER" id="PTHR24031">
    <property type="entry name" value="RNA HELICASE"/>
    <property type="match status" value="1"/>
</dbReference>
<dbReference type="RefSeq" id="WP_072306669.1">
    <property type="nucleotide sequence ID" value="NZ_FPJA01000010.1"/>
</dbReference>
<dbReference type="Gene3D" id="1.10.3210.30">
    <property type="match status" value="1"/>
</dbReference>
<dbReference type="SUPFAM" id="SSF52540">
    <property type="entry name" value="P-loop containing nucleoside triphosphate hydrolases"/>
    <property type="match status" value="1"/>
</dbReference>
<evidence type="ECO:0000313" key="13">
    <source>
        <dbReference type="Proteomes" id="UP000182958"/>
    </source>
</evidence>
<evidence type="ECO:0000256" key="4">
    <source>
        <dbReference type="ARBA" id="ARBA00022723"/>
    </source>
</evidence>
<keyword evidence="13" id="KW-1185">Reference proteome</keyword>
<dbReference type="Gene3D" id="3.40.50.300">
    <property type="entry name" value="P-loop containing nucleotide triphosphate hydrolases"/>
    <property type="match status" value="2"/>
</dbReference>
<dbReference type="InterPro" id="IPR038257">
    <property type="entry name" value="CRISPR-assoc_Cas3_HD_sf"/>
</dbReference>
<sequence length="741" mass="83385">MGYLAHRDAENGREQLLIEHLRGVRDMAGSFAAAFGEEAAGRMVGLYHDIGKYSQEFQAYLLQGGGRKFDHSTAGALELMNRKSPLSIPASFCVAGHHSGLLNGGNSKADTEESRSLCGRLKKKPGQDIPNYQAYREEVGDVLDVDKSQLIPRIGRDFFAGQFYTRMLFSCLVDADFLDTEEFMQLGENVRGDFAPISELKERLDAYIAKKFLNEQGKRYGEPINQHRRKILRECIAAGDVDEGSSLLSLTVPTGGGKTIASLAFALHHAVRTGKKRVIYVIPYTSIIEQNAKVFQEILGDENVIEHHCQVDYSLASDDGDYDKPLKKQLATENWDAPLIVTTNVQFFESLFANRTSRCRKLHNIADSVIIFDEAQMLPVDYLRPCLAAIHELTQHYQATAVLCTATQPSLNKIFWEDYQREIKEICRNVTEEYEFFKRTKIELLPQKMTLVDMAGRLQEKEQVLCIVNTKKAARELFATLDGAETCFHLSTNLCPQHRKAVLAQIRQALLAGKPCRVISTSLIEAGVDVDFPCVYREMAGLDSIIQAAGRCNREGRRAKEESLVYVFAWADKSMANAQQSMKECQGATEYVCESYVEDLASPTAIKSYFDFLHKLDGHALDRKQIMDMISKEFMPFAHVAEEFALIETPTRPVFIPYDDDGQEIENCLRQGIRSRRLMREAGKYMVNVYCGKDNSPFEKMAAACKIEVLDDNVAVLVDRRGYSSTLGLKQEIEDGQAVMF</sequence>
<dbReference type="CDD" id="cd17930">
    <property type="entry name" value="DEXHc_cas3"/>
    <property type="match status" value="1"/>
</dbReference>
<dbReference type="PROSITE" id="PS51643">
    <property type="entry name" value="HD_CAS3"/>
    <property type="match status" value="1"/>
</dbReference>
<dbReference type="InterPro" id="IPR006474">
    <property type="entry name" value="Helicase_Cas3_CRISPR-ass_core"/>
</dbReference>
<dbReference type="CDD" id="cd09641">
    <property type="entry name" value="Cas3''_I"/>
    <property type="match status" value="1"/>
</dbReference>
<dbReference type="SMART" id="SM00487">
    <property type="entry name" value="DEXDc"/>
    <property type="match status" value="1"/>
</dbReference>
<keyword evidence="4" id="KW-0479">Metal-binding</keyword>
<dbReference type="Pfam" id="PF22590">
    <property type="entry name" value="Cas3-like_C_2"/>
    <property type="match status" value="1"/>
</dbReference>
<dbReference type="PROSITE" id="PS51192">
    <property type="entry name" value="HELICASE_ATP_BIND_1"/>
    <property type="match status" value="1"/>
</dbReference>
<keyword evidence="7 12" id="KW-0347">Helicase</keyword>
<dbReference type="GO" id="GO:0004519">
    <property type="term" value="F:endonuclease activity"/>
    <property type="evidence" value="ECO:0007669"/>
    <property type="project" value="UniProtKB-KW"/>
</dbReference>
<dbReference type="Pfam" id="PF00270">
    <property type="entry name" value="DEAD"/>
    <property type="match status" value="1"/>
</dbReference>
<dbReference type="NCBIfam" id="TIGR01596">
    <property type="entry name" value="cas3_HD"/>
    <property type="match status" value="1"/>
</dbReference>
<evidence type="ECO:0000256" key="7">
    <source>
        <dbReference type="ARBA" id="ARBA00022806"/>
    </source>
</evidence>
<dbReference type="NCBIfam" id="TIGR01587">
    <property type="entry name" value="cas3_core"/>
    <property type="match status" value="1"/>
</dbReference>
<dbReference type="GO" id="GO:0003676">
    <property type="term" value="F:nucleic acid binding"/>
    <property type="evidence" value="ECO:0007669"/>
    <property type="project" value="InterPro"/>
</dbReference>
<dbReference type="InterPro" id="IPR054712">
    <property type="entry name" value="Cas3-like_dom"/>
</dbReference>
<evidence type="ECO:0000259" key="10">
    <source>
        <dbReference type="PROSITE" id="PS51192"/>
    </source>
</evidence>
<dbReference type="SUPFAM" id="SSF109604">
    <property type="entry name" value="HD-domain/PDEase-like"/>
    <property type="match status" value="1"/>
</dbReference>
<proteinExistence type="inferred from homology"/>
<dbReference type="Proteomes" id="UP000182958">
    <property type="component" value="Unassembled WGS sequence"/>
</dbReference>
<keyword evidence="9" id="KW-0051">Antiviral defense</keyword>
<dbReference type="InterPro" id="IPR014001">
    <property type="entry name" value="Helicase_ATP-bd"/>
</dbReference>
<organism evidence="12 13">
    <name type="scientific">Selenomonas ruminantium</name>
    <dbReference type="NCBI Taxonomy" id="971"/>
    <lineage>
        <taxon>Bacteria</taxon>
        <taxon>Bacillati</taxon>
        <taxon>Bacillota</taxon>
        <taxon>Negativicutes</taxon>
        <taxon>Selenomonadales</taxon>
        <taxon>Selenomonadaceae</taxon>
        <taxon>Selenomonas</taxon>
    </lineage>
</organism>
<keyword evidence="6" id="KW-0378">Hydrolase</keyword>
<dbReference type="GO" id="GO:0016787">
    <property type="term" value="F:hydrolase activity"/>
    <property type="evidence" value="ECO:0007669"/>
    <property type="project" value="UniProtKB-KW"/>
</dbReference>
<evidence type="ECO:0000256" key="5">
    <source>
        <dbReference type="ARBA" id="ARBA00022741"/>
    </source>
</evidence>
<dbReference type="InterPro" id="IPR006483">
    <property type="entry name" value="CRISPR-assoc_Cas3_HD"/>
</dbReference>
<feature type="domain" description="HD Cas3-type" evidence="11">
    <location>
        <begin position="10"/>
        <end position="178"/>
    </location>
</feature>
<keyword evidence="5" id="KW-0547">Nucleotide-binding</keyword>
<protein>
    <submittedName>
        <fullName evidence="12">CRISPR-associated endonuclease/helicase Cas3</fullName>
    </submittedName>
</protein>
<dbReference type="GO" id="GO:0004386">
    <property type="term" value="F:helicase activity"/>
    <property type="evidence" value="ECO:0007669"/>
    <property type="project" value="UniProtKB-KW"/>
</dbReference>